<feature type="region of interest" description="Disordered" evidence="13">
    <location>
        <begin position="689"/>
        <end position="734"/>
    </location>
</feature>
<dbReference type="CDD" id="cd11292">
    <property type="entry name" value="gelsolin_S3_like"/>
    <property type="match status" value="1"/>
</dbReference>
<dbReference type="GO" id="GO:0005546">
    <property type="term" value="F:phosphatidylinositol-4,5-bisphosphate binding"/>
    <property type="evidence" value="ECO:0007669"/>
    <property type="project" value="TreeGrafter"/>
</dbReference>
<dbReference type="InterPro" id="IPR007123">
    <property type="entry name" value="Gelsolin-like_dom"/>
</dbReference>
<dbReference type="InterPro" id="IPR008153">
    <property type="entry name" value="GAE_dom"/>
</dbReference>
<keyword evidence="7" id="KW-0375">Hydrogen ion transport</keyword>
<keyword evidence="5" id="KW-0433">Leucine-rich repeat</keyword>
<dbReference type="FunFam" id="1.10.246.110:FF:000001">
    <property type="entry name" value="ATP synthase-coupling factor 6, mitochondrial"/>
    <property type="match status" value="1"/>
</dbReference>
<dbReference type="Gene3D" id="1.20.5.170">
    <property type="match status" value="1"/>
</dbReference>
<evidence type="ECO:0008006" key="15">
    <source>
        <dbReference type="Google" id="ProtNLM"/>
    </source>
</evidence>
<dbReference type="InterPro" id="IPR038425">
    <property type="entry name" value="GAT_sf"/>
</dbReference>
<dbReference type="GO" id="GO:0005634">
    <property type="term" value="C:nucleus"/>
    <property type="evidence" value="ECO:0007669"/>
    <property type="project" value="TreeGrafter"/>
</dbReference>
<dbReference type="SUPFAM" id="SSF48464">
    <property type="entry name" value="ENTH/VHS domain"/>
    <property type="match status" value="1"/>
</dbReference>
<feature type="region of interest" description="Disordered" evidence="13">
    <location>
        <begin position="2028"/>
        <end position="2099"/>
    </location>
</feature>
<dbReference type="PROSITE" id="PS50180">
    <property type="entry name" value="GAE"/>
    <property type="match status" value="1"/>
</dbReference>
<keyword evidence="11" id="KW-0496">Mitochondrion</keyword>
<evidence type="ECO:0000256" key="4">
    <source>
        <dbReference type="ARBA" id="ARBA00022547"/>
    </source>
</evidence>
<feature type="compositionally biased region" description="Low complexity" evidence="13">
    <location>
        <begin position="944"/>
        <end position="958"/>
    </location>
</feature>
<evidence type="ECO:0000256" key="7">
    <source>
        <dbReference type="ARBA" id="ARBA00022781"/>
    </source>
</evidence>
<dbReference type="InterPro" id="IPR013041">
    <property type="entry name" value="Clathrin_app_Ig-like_sf"/>
</dbReference>
<dbReference type="Gene3D" id="1.25.40.90">
    <property type="match status" value="1"/>
</dbReference>
<evidence type="ECO:0000256" key="12">
    <source>
        <dbReference type="ARBA" id="ARBA00023136"/>
    </source>
</evidence>
<evidence type="ECO:0000256" key="8">
    <source>
        <dbReference type="ARBA" id="ARBA00022792"/>
    </source>
</evidence>
<feature type="compositionally biased region" description="Pro residues" evidence="13">
    <location>
        <begin position="721"/>
        <end position="734"/>
    </location>
</feature>
<dbReference type="PRINTS" id="PR00597">
    <property type="entry name" value="GELSOLIN"/>
</dbReference>
<dbReference type="GO" id="GO:0043130">
    <property type="term" value="F:ubiquitin binding"/>
    <property type="evidence" value="ECO:0007669"/>
    <property type="project" value="InterPro"/>
</dbReference>
<feature type="region of interest" description="Disordered" evidence="13">
    <location>
        <begin position="1674"/>
        <end position="1721"/>
    </location>
</feature>
<feature type="region of interest" description="Disordered" evidence="13">
    <location>
        <begin position="407"/>
        <end position="427"/>
    </location>
</feature>
<dbReference type="Pfam" id="PF00626">
    <property type="entry name" value="Gelsolin"/>
    <property type="match status" value="4"/>
</dbReference>
<dbReference type="InterPro" id="IPR002014">
    <property type="entry name" value="VHS_dom"/>
</dbReference>
<dbReference type="InterPro" id="IPR001611">
    <property type="entry name" value="Leu-rich_rpt"/>
</dbReference>
<dbReference type="GO" id="GO:0005743">
    <property type="term" value="C:mitochondrial inner membrane"/>
    <property type="evidence" value="ECO:0007669"/>
    <property type="project" value="UniProtKB-SubCell"/>
</dbReference>
<proteinExistence type="inferred from homology"/>
<evidence type="ECO:0000256" key="3">
    <source>
        <dbReference type="ARBA" id="ARBA00022448"/>
    </source>
</evidence>
<keyword evidence="3" id="KW-0813">Transport</keyword>
<dbReference type="PROSITE" id="PS51450">
    <property type="entry name" value="LRR"/>
    <property type="match status" value="5"/>
</dbReference>
<feature type="region of interest" description="Disordered" evidence="13">
    <location>
        <begin position="441"/>
        <end position="481"/>
    </location>
</feature>
<gene>
    <name evidence="14" type="ORF">CTOB1V02_LOCUS4517</name>
</gene>
<dbReference type="SMART" id="SM00365">
    <property type="entry name" value="LRR_SD22"/>
    <property type="match status" value="6"/>
</dbReference>
<dbReference type="InterPro" id="IPR029006">
    <property type="entry name" value="ADF-H/Gelsolin-like_dom_sf"/>
</dbReference>
<dbReference type="GO" id="GO:0051016">
    <property type="term" value="P:barbed-end actin filament capping"/>
    <property type="evidence" value="ECO:0007669"/>
    <property type="project" value="TreeGrafter"/>
</dbReference>
<sequence length="2255" mass="249662">MAATGVLPFVRGLDLSRYNFENDGSFPVSFEEMSALRWLKADRTNITDVPAAIGELRKLEHLSLKGNRLRRLHGEVSSLSCLRVLSARRNQLRASGIPSGLFSLEELTTIDLSQNDLKELPSGLPHAKALLVLDVSHNKIENIGSDVFANLTELLHLDLSDNHLESLPPQIRRLQNLKTLILSNNPLTNYQFRQLGALKSLTTLHLANTNRTLSNLPKDLVSLEHLQDLDLSENQLTRIPDGVYGLPKLKRFDLSENQLKELPTSIDLWTDLEVLDLSGNSLKALPTNICKLSKLRRLYLSYNELDFQGLPAGLGKLGSLEVFKASHNKIEMIPEGLCRCGRLRVLDLQDNCLVTLPDTIHLITDLELNLAGNPNLYVPPKPSSDPLAPNMAFYNVDFNRHARICASSANQPHPPPPPQTTQSDPIARKLRLRHRVVSVGEEPDQDQAKILKGMQKIARDKNKRRSKTEDHPEPLKPKRWSDTLERPALDYSEFFEEDVGQIPGVTIWEIEHFLPNPMDEALHGHFYEGDCYIVLQTFLDDTAQLDWNIYFWIGERATGEESAEFLSIFDGEITVIEGGRTTSGFFSVEKTVYPTRLYSLRAEGHRIRMDSTAPCKESLDSKQVMLLDAGQSLFVWVGREGKNTLKSKARLLAEKINKNERKNLSSIAHVYQGEETQEFWDALKTEFSTTSASESDDGLDEDDEEEDSSDSSEESEKTTPQPKPVAPPPAPRTPFCPRLYQVGLGMGYLELPQVELPDAQLSKDILLSKQVYILDCFSDMFVWFGKNSTRLVRAAAMKLSEELLRMLPTRPAHASIIKITEGTETQAFKSNFEGWDDVIAVDFTRPADSVRRTGADLISWAKKQEAKVDLSALFLPRFPWMAEHEAKVLLEEWTEDLDHMEAFVLEGKKFVKLPKTEWGHFYMEDSYVFTCRYWVPAPAPPAPAGDGAAPSADAAEAPAPEEETDETHCVVYFWQGRDASNMGWLTFTFDLQKKFESIFGDHLEVLQIHQQQETFKFLALFKGKYVLHRGSRVKERTSLSMVELFQIRSNGSPLCTRCIQLEIVDASQLHSHFCSGDWSLQVLSEGEEPENFFWVALGGKKEYDHDGKFLEKARLFRCSNDRGYFSVTEKCSDFCQADLADDDVMLLDSGDQLFLWIGPRSSEVELKLAYKAAQVYIQSLRAREPDCPRRLFVTLKGKESRKFWRSLSFSPGAQHGSAFRSEIRRSVVQQARAPSMALPSVLKSVVPLTSRVTYTSVRCFAAAEPTDAIQKLFVDKIREYRKKSANTADGLVDADESTKRSRDQEINRIFNMFGFKEGDDVTKLPDFKFPEPTLDPINMAPSTLAETVSLWRLLRGGSSSSLFASSSALNVRETTAPQLCSRCLPLLQHFVWSREREGRLKAFRLLKNRLCPFCRRVIRKFFLTEAEASDYLYVLETSRRESPAEQSPQGSPSLGQSSNPPAPGSQPQETGLPPLPSARGYPPLPPALGHSSLPGAGAPAGLSTSEFTLVNRSFASNYNMNDKNAAATGKLDAIFDDIAALNDTHIQSLRITHFCTAVNRCPQGVSKAIKLLVSKIQAGSEQEALVAVKLLDTCLSQCGSRFLSEVGKFRFLNELVKVVSPRYLGDKLPVSVKQAVIEMMFVWSQKHVSEPKIKEAYDMLRNTNIIPADPVPPSVSSAYAPSSSPLSPMVSPPGSTSGQDDPLISPSHSPLPGANAARVPSTPEQDFDILKQLKLKHLLQSKNPADLAEANRLIKLMVRESEEKQAKESHRMTELEKVFASVGLLREMLVRDPASSPTAEERETMAQLYGTCKGLRDTLANLAKETEETSGIAVIIEASEDLERIIRDYEALDEPAEAEVAEEEVPASATAPPEPQVSLIDLDESDAALQPSPEKTSLDPVVSSSKSDPLDFLISTAAPESPAESEPALNVLQPKKPFQPEPNASGRFPLEASPAASITGCSTAASTTACSTAASKKPFDDLASLVRQSFESVAPATVGSVHKAVVRKESKPSVNELRSLQLEKRLLQEDKDSSQSVLQSKTPSLIEEDSSSSTSTLRTTTETPRSSPQTILPPQDDASAGGEGERKEAALEVSTKPSEVVSQNGLEGLSLVDPLTSDLLKLENVEPVGSCLGLLDTPDVSLTCQPGRIPSLPSLGLLVLTCSNKNTKFALSDFLFRPAIKKSIPHRLLPPSTEELPPGKPFQPAPFLTQILAFPVTKTQTFPVAGSKFLLGFTLGDDELVSEKGSLPTSVEGFS</sequence>
<dbReference type="Gene3D" id="3.80.10.10">
    <property type="entry name" value="Ribonuclease Inhibitor"/>
    <property type="match status" value="3"/>
</dbReference>
<dbReference type="CDD" id="cd11291">
    <property type="entry name" value="gelsolin_S6_like"/>
    <property type="match status" value="1"/>
</dbReference>
<dbReference type="CDD" id="cd11280">
    <property type="entry name" value="gelsolin_like"/>
    <property type="match status" value="1"/>
</dbReference>
<feature type="compositionally biased region" description="Acidic residues" evidence="13">
    <location>
        <begin position="694"/>
        <end position="713"/>
    </location>
</feature>
<dbReference type="SUPFAM" id="SSF111357">
    <property type="entry name" value="Mitochondrial ATP synthase coupling factor 6"/>
    <property type="match status" value="1"/>
</dbReference>
<dbReference type="InterPro" id="IPR008942">
    <property type="entry name" value="ENTH_VHS"/>
</dbReference>
<dbReference type="SUPFAM" id="SSF89009">
    <property type="entry name" value="GAT-like domain"/>
    <property type="match status" value="1"/>
</dbReference>
<dbReference type="PANTHER" id="PTHR11977">
    <property type="entry name" value="VILLIN"/>
    <property type="match status" value="1"/>
</dbReference>
<dbReference type="GO" id="GO:0015629">
    <property type="term" value="C:actin cytoskeleton"/>
    <property type="evidence" value="ECO:0007669"/>
    <property type="project" value="TreeGrafter"/>
</dbReference>
<feature type="compositionally biased region" description="Low complexity" evidence="13">
    <location>
        <begin position="2051"/>
        <end position="2070"/>
    </location>
</feature>
<evidence type="ECO:0000256" key="10">
    <source>
        <dbReference type="ARBA" id="ARBA00023065"/>
    </source>
</evidence>
<dbReference type="OrthoDB" id="20529at2759"/>
<dbReference type="InterPro" id="IPR008387">
    <property type="entry name" value="ATP_synth_f6_mt"/>
</dbReference>
<comment type="subcellular location">
    <subcellularLocation>
        <location evidence="1">Mitochondrion inner membrane</location>
    </subcellularLocation>
</comment>
<dbReference type="Gene3D" id="3.40.20.10">
    <property type="entry name" value="Severin"/>
    <property type="match status" value="5"/>
</dbReference>
<dbReference type="GO" id="GO:0030239">
    <property type="term" value="P:myofibril assembly"/>
    <property type="evidence" value="ECO:0007669"/>
    <property type="project" value="TreeGrafter"/>
</dbReference>
<feature type="compositionally biased region" description="Acidic residues" evidence="13">
    <location>
        <begin position="1855"/>
        <end position="1865"/>
    </location>
</feature>
<evidence type="ECO:0000256" key="5">
    <source>
        <dbReference type="ARBA" id="ARBA00022614"/>
    </source>
</evidence>
<dbReference type="Pfam" id="PF05511">
    <property type="entry name" value="ATP-synt_F6"/>
    <property type="match status" value="1"/>
</dbReference>
<keyword evidence="10" id="KW-0406">Ion transport</keyword>
<dbReference type="Pfam" id="PF00790">
    <property type="entry name" value="VHS"/>
    <property type="match status" value="1"/>
</dbReference>
<dbReference type="InterPro" id="IPR007122">
    <property type="entry name" value="Villin/Gelsolin"/>
</dbReference>
<evidence type="ECO:0000256" key="1">
    <source>
        <dbReference type="ARBA" id="ARBA00004273"/>
    </source>
</evidence>
<dbReference type="PANTHER" id="PTHR11977:SF51">
    <property type="entry name" value="PROTEIN FLIGHTLESS-1 HOMOLOG"/>
    <property type="match status" value="1"/>
</dbReference>
<dbReference type="GO" id="GO:0015031">
    <property type="term" value="P:protein transport"/>
    <property type="evidence" value="ECO:0007669"/>
    <property type="project" value="UniProtKB-KW"/>
</dbReference>
<feature type="compositionally biased region" description="Basic and acidic residues" evidence="13">
    <location>
        <begin position="467"/>
        <end position="481"/>
    </location>
</feature>
<name>A0A7R8W8Z0_9CRUS</name>
<keyword evidence="4" id="KW-0138">CF(0)</keyword>
<evidence type="ECO:0000256" key="2">
    <source>
        <dbReference type="ARBA" id="ARBA00007346"/>
    </source>
</evidence>
<feature type="compositionally biased region" description="Low complexity" evidence="13">
    <location>
        <begin position="1674"/>
        <end position="1695"/>
    </location>
</feature>
<dbReference type="GO" id="GO:0015078">
    <property type="term" value="F:proton transmembrane transporter activity"/>
    <property type="evidence" value="ECO:0007669"/>
    <property type="project" value="InterPro"/>
</dbReference>
<protein>
    <recommendedName>
        <fullName evidence="15">Protein flightless-1 homolog</fullName>
    </recommendedName>
</protein>
<dbReference type="GO" id="GO:0045259">
    <property type="term" value="C:proton-transporting ATP synthase complex"/>
    <property type="evidence" value="ECO:0007669"/>
    <property type="project" value="UniProtKB-KW"/>
</dbReference>
<reference evidence="14" key="1">
    <citation type="submission" date="2020-11" db="EMBL/GenBank/DDBJ databases">
        <authorList>
            <person name="Tran Van P."/>
        </authorList>
    </citation>
    <scope>NUCLEOTIDE SEQUENCE</scope>
</reference>
<dbReference type="SUPFAM" id="SSF55753">
    <property type="entry name" value="Actin depolymerizing proteins"/>
    <property type="match status" value="5"/>
</dbReference>
<dbReference type="SUPFAM" id="SSF49348">
    <property type="entry name" value="Clathrin adaptor appendage domain"/>
    <property type="match status" value="1"/>
</dbReference>
<dbReference type="SMART" id="SM00369">
    <property type="entry name" value="LRR_TYP"/>
    <property type="match status" value="11"/>
</dbReference>
<dbReference type="InterPro" id="IPR003591">
    <property type="entry name" value="Leu-rich_rpt_typical-subtyp"/>
</dbReference>
<dbReference type="InterPro" id="IPR004152">
    <property type="entry name" value="GAT_dom"/>
</dbReference>
<keyword evidence="12" id="KW-0472">Membrane</keyword>
<evidence type="ECO:0000256" key="11">
    <source>
        <dbReference type="ARBA" id="ARBA00023128"/>
    </source>
</evidence>
<dbReference type="GO" id="GO:0008154">
    <property type="term" value="P:actin polymerization or depolymerization"/>
    <property type="evidence" value="ECO:0007669"/>
    <property type="project" value="TreeGrafter"/>
</dbReference>
<dbReference type="FunFam" id="3.80.10.10:FF:001164">
    <property type="entry name" value="GH01279p"/>
    <property type="match status" value="1"/>
</dbReference>
<keyword evidence="8" id="KW-0999">Mitochondrion inner membrane</keyword>
<dbReference type="Pfam" id="PF23598">
    <property type="entry name" value="LRR_14"/>
    <property type="match status" value="1"/>
</dbReference>
<comment type="similarity">
    <text evidence="2">Belongs to the eukaryotic ATPase subunit F6 family.</text>
</comment>
<dbReference type="InterPro" id="IPR036204">
    <property type="entry name" value="ATP_synth_f6_sf_mt"/>
</dbReference>
<evidence type="ECO:0000256" key="6">
    <source>
        <dbReference type="ARBA" id="ARBA00022737"/>
    </source>
</evidence>
<accession>A0A7R8W8Z0</accession>
<dbReference type="Pfam" id="PF13855">
    <property type="entry name" value="LRR_8"/>
    <property type="match status" value="1"/>
</dbReference>
<dbReference type="PROSITE" id="PS50909">
    <property type="entry name" value="GAT"/>
    <property type="match status" value="1"/>
</dbReference>
<keyword evidence="9" id="KW-0653">Protein transport</keyword>
<dbReference type="SMART" id="SM00262">
    <property type="entry name" value="GEL"/>
    <property type="match status" value="5"/>
</dbReference>
<dbReference type="SMART" id="SM00288">
    <property type="entry name" value="VHS"/>
    <property type="match status" value="1"/>
</dbReference>
<dbReference type="SMART" id="SM00364">
    <property type="entry name" value="LRR_BAC"/>
    <property type="match status" value="6"/>
</dbReference>
<dbReference type="Gene3D" id="2.60.40.1230">
    <property type="match status" value="1"/>
</dbReference>
<feature type="compositionally biased region" description="Low complexity" evidence="13">
    <location>
        <begin position="1446"/>
        <end position="1459"/>
    </location>
</feature>
<evidence type="ECO:0000313" key="14">
    <source>
        <dbReference type="EMBL" id="CAD7226600.1"/>
    </source>
</evidence>
<dbReference type="InterPro" id="IPR032675">
    <property type="entry name" value="LRR_dom_sf"/>
</dbReference>
<dbReference type="SUPFAM" id="SSF52058">
    <property type="entry name" value="L domain-like"/>
    <property type="match status" value="2"/>
</dbReference>
<dbReference type="InterPro" id="IPR041198">
    <property type="entry name" value="GGA_N-GAT"/>
</dbReference>
<dbReference type="Gene3D" id="1.20.58.160">
    <property type="match status" value="1"/>
</dbReference>
<dbReference type="EMBL" id="OB660871">
    <property type="protein sequence ID" value="CAD7226600.1"/>
    <property type="molecule type" value="Genomic_DNA"/>
</dbReference>
<dbReference type="GO" id="GO:0051014">
    <property type="term" value="P:actin filament severing"/>
    <property type="evidence" value="ECO:0007669"/>
    <property type="project" value="TreeGrafter"/>
</dbReference>
<keyword evidence="6" id="KW-0677">Repeat</keyword>
<dbReference type="Gene3D" id="1.10.246.110">
    <property type="entry name" value="Mitochondrial ATP synthase-coupling factor 6"/>
    <property type="match status" value="1"/>
</dbReference>
<dbReference type="InterPro" id="IPR055414">
    <property type="entry name" value="LRR_R13L4/SHOC2-like"/>
</dbReference>
<organism evidence="14">
    <name type="scientific">Cyprideis torosa</name>
    <dbReference type="NCBI Taxonomy" id="163714"/>
    <lineage>
        <taxon>Eukaryota</taxon>
        <taxon>Metazoa</taxon>
        <taxon>Ecdysozoa</taxon>
        <taxon>Arthropoda</taxon>
        <taxon>Crustacea</taxon>
        <taxon>Oligostraca</taxon>
        <taxon>Ostracoda</taxon>
        <taxon>Podocopa</taxon>
        <taxon>Podocopida</taxon>
        <taxon>Cytherocopina</taxon>
        <taxon>Cytheroidea</taxon>
        <taxon>Cytherideidae</taxon>
        <taxon>Cyprideis</taxon>
    </lineage>
</organism>
<dbReference type="GO" id="GO:0051015">
    <property type="term" value="F:actin filament binding"/>
    <property type="evidence" value="ECO:0007669"/>
    <property type="project" value="InterPro"/>
</dbReference>
<feature type="region of interest" description="Disordered" evidence="13">
    <location>
        <begin position="1855"/>
        <end position="1875"/>
    </location>
</feature>
<dbReference type="GO" id="GO:0015986">
    <property type="term" value="P:proton motive force-driven ATP synthesis"/>
    <property type="evidence" value="ECO:0007669"/>
    <property type="project" value="InterPro"/>
</dbReference>
<evidence type="ECO:0000256" key="9">
    <source>
        <dbReference type="ARBA" id="ARBA00022927"/>
    </source>
</evidence>
<feature type="region of interest" description="Disordered" evidence="13">
    <location>
        <begin position="1439"/>
        <end position="1495"/>
    </location>
</feature>
<evidence type="ECO:0000256" key="13">
    <source>
        <dbReference type="SAM" id="MobiDB-lite"/>
    </source>
</evidence>
<feature type="region of interest" description="Disordered" evidence="13">
    <location>
        <begin position="942"/>
        <end position="963"/>
    </location>
</feature>
<dbReference type="Pfam" id="PF03127">
    <property type="entry name" value="GAT"/>
    <property type="match status" value="1"/>
</dbReference>
<dbReference type="PROSITE" id="PS50179">
    <property type="entry name" value="VHS"/>
    <property type="match status" value="1"/>
</dbReference>
<dbReference type="Pfam" id="PF18308">
    <property type="entry name" value="GGA_N-GAT"/>
    <property type="match status" value="1"/>
</dbReference>